<evidence type="ECO:0000256" key="6">
    <source>
        <dbReference type="SAM" id="MobiDB-lite"/>
    </source>
</evidence>
<feature type="domain" description="Histidine kinase" evidence="8">
    <location>
        <begin position="406"/>
        <end position="624"/>
    </location>
</feature>
<dbReference type="InterPro" id="IPR004358">
    <property type="entry name" value="Sig_transdc_His_kin-like_C"/>
</dbReference>
<dbReference type="InterPro" id="IPR035965">
    <property type="entry name" value="PAS-like_dom_sf"/>
</dbReference>
<feature type="compositionally biased region" description="Low complexity" evidence="6">
    <location>
        <begin position="628"/>
        <end position="654"/>
    </location>
</feature>
<dbReference type="PANTHER" id="PTHR43047">
    <property type="entry name" value="TWO-COMPONENT HISTIDINE PROTEIN KINASE"/>
    <property type="match status" value="1"/>
</dbReference>
<evidence type="ECO:0000256" key="7">
    <source>
        <dbReference type="SAM" id="Phobius"/>
    </source>
</evidence>
<evidence type="ECO:0000259" key="8">
    <source>
        <dbReference type="PROSITE" id="PS50109"/>
    </source>
</evidence>
<dbReference type="SUPFAM" id="SSF55874">
    <property type="entry name" value="ATPase domain of HSP90 chaperone/DNA topoisomerase II/histidine kinase"/>
    <property type="match status" value="1"/>
</dbReference>
<feature type="transmembrane region" description="Helical" evidence="7">
    <location>
        <begin position="31"/>
        <end position="51"/>
    </location>
</feature>
<organism evidence="9 10">
    <name type="scientific">Ideonella paludis</name>
    <dbReference type="NCBI Taxonomy" id="1233411"/>
    <lineage>
        <taxon>Bacteria</taxon>
        <taxon>Pseudomonadati</taxon>
        <taxon>Pseudomonadota</taxon>
        <taxon>Betaproteobacteria</taxon>
        <taxon>Burkholderiales</taxon>
        <taxon>Sphaerotilaceae</taxon>
        <taxon>Ideonella</taxon>
    </lineage>
</organism>
<reference evidence="9 10" key="1">
    <citation type="submission" date="2021-04" db="EMBL/GenBank/DDBJ databases">
        <title>The genome sequence of type strain Ideonella paludis KCTC 32238.</title>
        <authorList>
            <person name="Liu Y."/>
        </authorList>
    </citation>
    <scope>NUCLEOTIDE SEQUENCE [LARGE SCALE GENOMIC DNA]</scope>
    <source>
        <strain evidence="9 10">KCTC 32238</strain>
    </source>
</reference>
<dbReference type="CDD" id="cd00082">
    <property type="entry name" value="HisKA"/>
    <property type="match status" value="1"/>
</dbReference>
<dbReference type="Pfam" id="PF13188">
    <property type="entry name" value="PAS_8"/>
    <property type="match status" value="1"/>
</dbReference>
<dbReference type="Gene3D" id="1.10.287.130">
    <property type="match status" value="1"/>
</dbReference>
<dbReference type="InterPro" id="IPR000014">
    <property type="entry name" value="PAS"/>
</dbReference>
<protein>
    <recommendedName>
        <fullName evidence="2">histidine kinase</fullName>
        <ecNumber evidence="2">2.7.13.3</ecNumber>
    </recommendedName>
</protein>
<accession>A0ABS5DVR6</accession>
<keyword evidence="7" id="KW-0812">Transmembrane</keyword>
<evidence type="ECO:0000256" key="4">
    <source>
        <dbReference type="ARBA" id="ARBA00022679"/>
    </source>
</evidence>
<dbReference type="InterPro" id="IPR003661">
    <property type="entry name" value="HisK_dim/P_dom"/>
</dbReference>
<feature type="transmembrane region" description="Helical" evidence="7">
    <location>
        <begin position="202"/>
        <end position="225"/>
    </location>
</feature>
<dbReference type="SMART" id="SM00387">
    <property type="entry name" value="HATPase_c"/>
    <property type="match status" value="1"/>
</dbReference>
<dbReference type="InterPro" id="IPR003594">
    <property type="entry name" value="HATPase_dom"/>
</dbReference>
<dbReference type="EMBL" id="JAGQDG010000003">
    <property type="protein sequence ID" value="MBQ0935243.1"/>
    <property type="molecule type" value="Genomic_DNA"/>
</dbReference>
<dbReference type="RefSeq" id="WP_210808044.1">
    <property type="nucleotide sequence ID" value="NZ_JAGQDG010000003.1"/>
</dbReference>
<keyword evidence="7" id="KW-1133">Transmembrane helix</keyword>
<evidence type="ECO:0000256" key="2">
    <source>
        <dbReference type="ARBA" id="ARBA00012438"/>
    </source>
</evidence>
<evidence type="ECO:0000313" key="9">
    <source>
        <dbReference type="EMBL" id="MBQ0935243.1"/>
    </source>
</evidence>
<keyword evidence="5 9" id="KW-0418">Kinase</keyword>
<dbReference type="EC" id="2.7.13.3" evidence="2"/>
<gene>
    <name evidence="9" type="ORF">KAK11_07890</name>
</gene>
<dbReference type="SUPFAM" id="SSF55785">
    <property type="entry name" value="PYP-like sensor domain (PAS domain)"/>
    <property type="match status" value="1"/>
</dbReference>
<comment type="catalytic activity">
    <reaction evidence="1">
        <text>ATP + protein L-histidine = ADP + protein N-phospho-L-histidine.</text>
        <dbReference type="EC" id="2.7.13.3"/>
    </reaction>
</comment>
<dbReference type="CDD" id="cd00075">
    <property type="entry name" value="HATPase"/>
    <property type="match status" value="1"/>
</dbReference>
<evidence type="ECO:0000256" key="5">
    <source>
        <dbReference type="ARBA" id="ARBA00022777"/>
    </source>
</evidence>
<name>A0ABS5DVR6_9BURK</name>
<keyword evidence="7" id="KW-0472">Membrane</keyword>
<dbReference type="InterPro" id="IPR036890">
    <property type="entry name" value="HATPase_C_sf"/>
</dbReference>
<keyword evidence="3" id="KW-0597">Phosphoprotein</keyword>
<comment type="caution">
    <text evidence="9">The sequence shown here is derived from an EMBL/GenBank/DDBJ whole genome shotgun (WGS) entry which is preliminary data.</text>
</comment>
<dbReference type="PANTHER" id="PTHR43047:SF72">
    <property type="entry name" value="OSMOSENSING HISTIDINE PROTEIN KINASE SLN1"/>
    <property type="match status" value="1"/>
</dbReference>
<dbReference type="Pfam" id="PF00512">
    <property type="entry name" value="HisKA"/>
    <property type="match status" value="1"/>
</dbReference>
<dbReference type="InterPro" id="IPR005467">
    <property type="entry name" value="His_kinase_dom"/>
</dbReference>
<feature type="region of interest" description="Disordered" evidence="6">
    <location>
        <begin position="627"/>
        <end position="654"/>
    </location>
</feature>
<dbReference type="PRINTS" id="PR00344">
    <property type="entry name" value="BCTRLSENSOR"/>
</dbReference>
<dbReference type="InterPro" id="IPR036097">
    <property type="entry name" value="HisK_dim/P_sf"/>
</dbReference>
<evidence type="ECO:0000256" key="3">
    <source>
        <dbReference type="ARBA" id="ARBA00022553"/>
    </source>
</evidence>
<sequence>MSKETKTTTSAPAWWRRLMARHHRLGLQAQLLWTMGLLMLPVCVILTAWSVHDAGLHERSRVEAQAQALARSLSGAAATPVLTGELAQLEGLLLQIAEFPEARRLTITHEGKVLSDVVASASERPKAQYGKRIDTAPDPAIARKGRVVRDSRPVHGSPFDGGLIEERTDAVVVWTPILGAQVIGWIRVELSAEGILADQRSALFYGTLVSVLVMAIALLLLNILLRRSLSPLRRAARFAARLPRAVGSTLDDEGGSQETRELRQALNFASVHLHHQYQRQHEHVAQLDTITELSSDGFAVIDNTGQLAYANPAFRLMTGCAFQGESLSGLLDGIRERLTPAAPVLQAEAWLDGKPHEYTLPFSTPTDMVLHLTVRPGVGQYRQLLYVRDVSREAAIDRMKSEFLATAAHELRTPMVSIFGYTELMIKRPVREEQRKEMLEVVHRQTQRLIELVNDLLDLARIEARQGADFKRQVQAVQPMIKEAVEAIIVPGGKHSARIEVAPELPMVSVDGQQMGRVLNNLISNAVKYWPEGGEIVVAAKPCPHQGVPGVSMSVRDGGMGMSPQQLARAFERFFRADQACHIPGTGLGLSLVKEIVQLHGGTIQMDSALNEGTTVSIWLPVAREETPPALSGSSAPAPAPASAPTADADAVTS</sequence>
<keyword evidence="4" id="KW-0808">Transferase</keyword>
<dbReference type="PROSITE" id="PS50109">
    <property type="entry name" value="HIS_KIN"/>
    <property type="match status" value="1"/>
</dbReference>
<dbReference type="SUPFAM" id="SSF47384">
    <property type="entry name" value="Homodimeric domain of signal transducing histidine kinase"/>
    <property type="match status" value="1"/>
</dbReference>
<proteinExistence type="predicted"/>
<dbReference type="Gene3D" id="3.30.565.10">
    <property type="entry name" value="Histidine kinase-like ATPase, C-terminal domain"/>
    <property type="match status" value="1"/>
</dbReference>
<keyword evidence="10" id="KW-1185">Reference proteome</keyword>
<dbReference type="Gene3D" id="3.30.450.20">
    <property type="entry name" value="PAS domain"/>
    <property type="match status" value="1"/>
</dbReference>
<dbReference type="GO" id="GO:0016301">
    <property type="term" value="F:kinase activity"/>
    <property type="evidence" value="ECO:0007669"/>
    <property type="project" value="UniProtKB-KW"/>
</dbReference>
<dbReference type="Proteomes" id="UP000672097">
    <property type="component" value="Unassembled WGS sequence"/>
</dbReference>
<dbReference type="SMART" id="SM00388">
    <property type="entry name" value="HisKA"/>
    <property type="match status" value="1"/>
</dbReference>
<dbReference type="Pfam" id="PF02518">
    <property type="entry name" value="HATPase_c"/>
    <property type="match status" value="1"/>
</dbReference>
<evidence type="ECO:0000313" key="10">
    <source>
        <dbReference type="Proteomes" id="UP000672097"/>
    </source>
</evidence>
<evidence type="ECO:0000256" key="1">
    <source>
        <dbReference type="ARBA" id="ARBA00000085"/>
    </source>
</evidence>